<dbReference type="PANTHER" id="PTHR22806:SF0">
    <property type="entry name" value="NUCLEOPORIN NUP37"/>
    <property type="match status" value="1"/>
</dbReference>
<protein>
    <submittedName>
        <fullName evidence="3">Nucleoporin Nup37-like</fullName>
    </submittedName>
</protein>
<keyword evidence="1" id="KW-0853">WD repeat</keyword>
<dbReference type="PROSITE" id="PS50082">
    <property type="entry name" value="WD_REPEATS_2"/>
    <property type="match status" value="1"/>
</dbReference>
<dbReference type="GeneID" id="106464309"/>
<dbReference type="Proteomes" id="UP000694941">
    <property type="component" value="Unplaced"/>
</dbReference>
<proteinExistence type="predicted"/>
<dbReference type="InterPro" id="IPR037626">
    <property type="entry name" value="NUP37"/>
</dbReference>
<dbReference type="PROSITE" id="PS50294">
    <property type="entry name" value="WD_REPEATS_REGION"/>
    <property type="match status" value="1"/>
</dbReference>
<reference evidence="3" key="1">
    <citation type="submission" date="2025-08" db="UniProtKB">
        <authorList>
            <consortium name="RefSeq"/>
        </authorList>
    </citation>
    <scope>IDENTIFICATION</scope>
    <source>
        <tissue evidence="3">Muscle</tissue>
    </source>
</reference>
<name>A0ABM1BDQ3_LIMPO</name>
<evidence type="ECO:0000313" key="3">
    <source>
        <dbReference type="RefSeq" id="XP_013779893.2"/>
    </source>
</evidence>
<accession>A0ABM1BDQ3</accession>
<organism evidence="2 3">
    <name type="scientific">Limulus polyphemus</name>
    <name type="common">Atlantic horseshoe crab</name>
    <dbReference type="NCBI Taxonomy" id="6850"/>
    <lineage>
        <taxon>Eukaryota</taxon>
        <taxon>Metazoa</taxon>
        <taxon>Ecdysozoa</taxon>
        <taxon>Arthropoda</taxon>
        <taxon>Chelicerata</taxon>
        <taxon>Merostomata</taxon>
        <taxon>Xiphosura</taxon>
        <taxon>Limulidae</taxon>
        <taxon>Limulus</taxon>
    </lineage>
</organism>
<evidence type="ECO:0000313" key="2">
    <source>
        <dbReference type="Proteomes" id="UP000694941"/>
    </source>
</evidence>
<keyword evidence="2" id="KW-1185">Reference proteome</keyword>
<dbReference type="PANTHER" id="PTHR22806">
    <property type="entry name" value="NUCLEOPORIN NUP37 P37 -RELATED"/>
    <property type="match status" value="1"/>
</dbReference>
<sequence length="308" mass="34322">MPDVVYSVAFSPFHWIDSLIAVGMRCRITILSCKITDDDSGEENANFDILRDFNHGCRVQAIAWSPQTTLTLIPKSIKFATAGGDRKIRVFSSDLKNDDTVQHVEGHSDYINDLAFDPQTGEQLASVSDDHTCCVWSPEGNLVARLFLTSPGMSVRWHTEEVYKLLVAEKKGVIRFYNIGTQQPVMSLECTNRPLLSADWSPANSLRVGCVAGSDWFLWDTSISSQPLEQRTAHIERGVTFSFAHSHRELFATRGLPENQIKVSNRNLAQTILSATLNEGSGLSWHCRLPLLAAGGDREVVLWKIETT</sequence>
<dbReference type="SUPFAM" id="SSF50978">
    <property type="entry name" value="WD40 repeat-like"/>
    <property type="match status" value="1"/>
</dbReference>
<dbReference type="SMART" id="SM00320">
    <property type="entry name" value="WD40"/>
    <property type="match status" value="5"/>
</dbReference>
<feature type="repeat" description="WD" evidence="1">
    <location>
        <begin position="104"/>
        <end position="137"/>
    </location>
</feature>
<dbReference type="Pfam" id="PF00400">
    <property type="entry name" value="WD40"/>
    <property type="match status" value="2"/>
</dbReference>
<dbReference type="InterPro" id="IPR015943">
    <property type="entry name" value="WD40/YVTN_repeat-like_dom_sf"/>
</dbReference>
<dbReference type="Gene3D" id="2.130.10.10">
    <property type="entry name" value="YVTN repeat-like/Quinoprotein amine dehydrogenase"/>
    <property type="match status" value="1"/>
</dbReference>
<dbReference type="InterPro" id="IPR036322">
    <property type="entry name" value="WD40_repeat_dom_sf"/>
</dbReference>
<evidence type="ECO:0000256" key="1">
    <source>
        <dbReference type="PROSITE-ProRule" id="PRU00221"/>
    </source>
</evidence>
<dbReference type="InterPro" id="IPR001680">
    <property type="entry name" value="WD40_rpt"/>
</dbReference>
<gene>
    <name evidence="3" type="primary">LOC106464309</name>
</gene>
<dbReference type="RefSeq" id="XP_013779893.2">
    <property type="nucleotide sequence ID" value="XM_013924439.2"/>
</dbReference>